<comment type="caution">
    <text evidence="3">The sequence shown here is derived from an EMBL/GenBank/DDBJ whole genome shotgun (WGS) entry which is preliminary data.</text>
</comment>
<dbReference type="SUPFAM" id="SSF53955">
    <property type="entry name" value="Lysozyme-like"/>
    <property type="match status" value="1"/>
</dbReference>
<dbReference type="CDD" id="cd16892">
    <property type="entry name" value="LT_VirB1-like"/>
    <property type="match status" value="1"/>
</dbReference>
<organism evidence="3 4">
    <name type="scientific">Rhodoferax ferrireducens</name>
    <dbReference type="NCBI Taxonomy" id="192843"/>
    <lineage>
        <taxon>Bacteria</taxon>
        <taxon>Pseudomonadati</taxon>
        <taxon>Pseudomonadota</taxon>
        <taxon>Betaproteobacteria</taxon>
        <taxon>Burkholderiales</taxon>
        <taxon>Comamonadaceae</taxon>
        <taxon>Rhodoferax</taxon>
    </lineage>
</organism>
<dbReference type="EMBL" id="MTEI01000039">
    <property type="protein sequence ID" value="OQW85741.1"/>
    <property type="molecule type" value="Genomic_DNA"/>
</dbReference>
<protein>
    <recommendedName>
        <fullName evidence="2">Transglycosylase SLT domain-containing protein</fullName>
    </recommendedName>
</protein>
<evidence type="ECO:0000313" key="3">
    <source>
        <dbReference type="EMBL" id="OQW85741.1"/>
    </source>
</evidence>
<dbReference type="Gene3D" id="1.10.530.10">
    <property type="match status" value="1"/>
</dbReference>
<dbReference type="Pfam" id="PF01464">
    <property type="entry name" value="SLT"/>
    <property type="match status" value="1"/>
</dbReference>
<accession>A0A1W9KNQ4</accession>
<dbReference type="InterPro" id="IPR008258">
    <property type="entry name" value="Transglycosylase_SLT_dom_1"/>
</dbReference>
<dbReference type="InterPro" id="IPR023346">
    <property type="entry name" value="Lysozyme-like_dom_sf"/>
</dbReference>
<dbReference type="Proteomes" id="UP000192505">
    <property type="component" value="Unassembled WGS sequence"/>
</dbReference>
<name>A0A1W9KNQ4_9BURK</name>
<proteinExistence type="predicted"/>
<evidence type="ECO:0000259" key="2">
    <source>
        <dbReference type="Pfam" id="PF01464"/>
    </source>
</evidence>
<evidence type="ECO:0000256" key="1">
    <source>
        <dbReference type="SAM" id="MobiDB-lite"/>
    </source>
</evidence>
<gene>
    <name evidence="3" type="ORF">BWK72_20765</name>
</gene>
<feature type="domain" description="Transglycosylase SLT" evidence="2">
    <location>
        <begin position="8"/>
        <end position="137"/>
    </location>
</feature>
<sequence length="184" mass="19792">MDFTTIEQCAPTVAPATMQRIIKVESAFKPHAIGYHITKDGKTYRLTVQPKDKTEAVSWAQWLLDNGYRFDAGAAQVNSNNFKRLGLNAQNIFDACTNIGAGGQILTEFYQGAVRQYGTGQEAIKAAISAYQTGSFTRGYSTGYVQRVSGATGDFSGKVKGRGAESGSKAPMTPQEAPTSVSFN</sequence>
<reference evidence="3 4" key="1">
    <citation type="submission" date="2017-01" db="EMBL/GenBank/DDBJ databases">
        <title>Novel large sulfur bacteria in the metagenomes of groundwater-fed chemosynthetic microbial mats in the Lake Huron basin.</title>
        <authorList>
            <person name="Sharrar A.M."/>
            <person name="Flood B.E."/>
            <person name="Bailey J.V."/>
            <person name="Jones D.S."/>
            <person name="Biddanda B."/>
            <person name="Ruberg S.A."/>
            <person name="Marcus D.N."/>
            <person name="Dick G.J."/>
        </authorList>
    </citation>
    <scope>NUCLEOTIDE SEQUENCE [LARGE SCALE GENOMIC DNA]</scope>
    <source>
        <strain evidence="3">A7</strain>
    </source>
</reference>
<feature type="region of interest" description="Disordered" evidence="1">
    <location>
        <begin position="156"/>
        <end position="184"/>
    </location>
</feature>
<dbReference type="AlphaFoldDB" id="A0A1W9KNQ4"/>
<evidence type="ECO:0000313" key="4">
    <source>
        <dbReference type="Proteomes" id="UP000192505"/>
    </source>
</evidence>